<dbReference type="AlphaFoldDB" id="A0A1L7XS62"/>
<feature type="region of interest" description="Disordered" evidence="1">
    <location>
        <begin position="195"/>
        <end position="219"/>
    </location>
</feature>
<feature type="compositionally biased region" description="Basic and acidic residues" evidence="1">
    <location>
        <begin position="196"/>
        <end position="217"/>
    </location>
</feature>
<dbReference type="EMBL" id="FJOG01000048">
    <property type="protein sequence ID" value="CZR67883.1"/>
    <property type="molecule type" value="Genomic_DNA"/>
</dbReference>
<reference evidence="2 3" key="1">
    <citation type="submission" date="2016-03" db="EMBL/GenBank/DDBJ databases">
        <authorList>
            <person name="Ploux O."/>
        </authorList>
    </citation>
    <scope>NUCLEOTIDE SEQUENCE [LARGE SCALE GENOMIC DNA]</scope>
    <source>
        <strain evidence="2 3">UAMH 11012</strain>
    </source>
</reference>
<dbReference type="Proteomes" id="UP000184330">
    <property type="component" value="Unassembled WGS sequence"/>
</dbReference>
<protein>
    <submittedName>
        <fullName evidence="2">Uncharacterized protein</fullName>
    </submittedName>
</protein>
<dbReference type="OrthoDB" id="3563071at2759"/>
<evidence type="ECO:0000313" key="2">
    <source>
        <dbReference type="EMBL" id="CZR67883.1"/>
    </source>
</evidence>
<feature type="compositionally biased region" description="Polar residues" evidence="1">
    <location>
        <begin position="49"/>
        <end position="58"/>
    </location>
</feature>
<keyword evidence="3" id="KW-1185">Reference proteome</keyword>
<dbReference type="STRING" id="576137.A0A1L7XS62"/>
<feature type="region of interest" description="Disordered" evidence="1">
    <location>
        <begin position="36"/>
        <end position="69"/>
    </location>
</feature>
<name>A0A1L7XS62_9HELO</name>
<organism evidence="2 3">
    <name type="scientific">Phialocephala subalpina</name>
    <dbReference type="NCBI Taxonomy" id="576137"/>
    <lineage>
        <taxon>Eukaryota</taxon>
        <taxon>Fungi</taxon>
        <taxon>Dikarya</taxon>
        <taxon>Ascomycota</taxon>
        <taxon>Pezizomycotina</taxon>
        <taxon>Leotiomycetes</taxon>
        <taxon>Helotiales</taxon>
        <taxon>Mollisiaceae</taxon>
        <taxon>Phialocephala</taxon>
        <taxon>Phialocephala fortinii species complex</taxon>
    </lineage>
</organism>
<gene>
    <name evidence="2" type="ORF">PAC_17782</name>
</gene>
<accession>A0A1L7XS62</accession>
<proteinExistence type="predicted"/>
<evidence type="ECO:0000313" key="3">
    <source>
        <dbReference type="Proteomes" id="UP000184330"/>
    </source>
</evidence>
<evidence type="ECO:0000256" key="1">
    <source>
        <dbReference type="SAM" id="MobiDB-lite"/>
    </source>
</evidence>
<sequence length="468" mass="53523">MAFMVAKARTRIREGKETAFLYRGSEVNRKKIERFKKKKSEKELEAVSPSATTPSEISYETPPPESPAHLLHRYENQDNTWLGKETLNLDSTSAVCHRDESGSEKRPRLSWASHLPKMRELYTSQLSIPDIHKAMQCENFEPCLNSVYYKFRSLGLPTDPIGRKRLCESIRYLEGRKGSVAALEALNKGVSYRNLKARESSDQPRSQVRRDSNHSFDHAASPIECINPKSISIARLDENLREQREMVDQADVPLTDSGYHSAPNLNNLPHFQSVFEETARPGNIKSSLAGDHGDDNDTKTLYSLGTTVDPGHARNYIFELSNDIYSKLHQFFEAKNRTMLSMVLPELIKAFAIKIYHDTPTQENRNIMYFIYRRHKEVTAQLEAMLNHEEDDPDRTRDPGDMSLLEKMNMWNSKAGEDCSFVLNEDLFEGVPADDENPIAPSDLTAYHKIVLESTAYKWFLLSLKKES</sequence>